<protein>
    <recommendedName>
        <fullName evidence="3">NAD(+) kinase</fullName>
    </recommendedName>
</protein>
<dbReference type="SUPFAM" id="SSF111331">
    <property type="entry name" value="NAD kinase/diacylglycerol kinase-like"/>
    <property type="match status" value="1"/>
</dbReference>
<dbReference type="AlphaFoldDB" id="K0IKJ8"/>
<dbReference type="InterPro" id="IPR016064">
    <property type="entry name" value="NAD/diacylglycerol_kinase_sf"/>
</dbReference>
<evidence type="ECO:0008006" key="3">
    <source>
        <dbReference type="Google" id="ProtNLM"/>
    </source>
</evidence>
<sequence>MKFGIFVHPKRPKVPVDKILKHIESAGASCSRKDPDVAIVVGGDGTFGYYGRTLSIPMLFVGVRDNSIAGSRARLAEIFYDDLARALHDIEDGRYSVEEKKMISVCLNGHSVDVLTDVYLERGKFAGCLRYATMVKPSDRSKFIHFGDYAIGNGVIVSTSFGAGGYFSYPNRLLPYRQASIGPASFGDNRIGICHIIPTYLVRKRNGTTRQNSRVRYTVPRQSIIEIKLLRDANARLYGTTMHSKGVAVRRGDIITVTPSRRTAKIIRLGN</sequence>
<proteinExistence type="predicted"/>
<accession>K0IKJ8</accession>
<dbReference type="Gene3D" id="3.40.50.10330">
    <property type="entry name" value="Probable inorganic polyphosphate/atp-NAD kinase, domain 1"/>
    <property type="match status" value="1"/>
</dbReference>
<reference evidence="1 2" key="1">
    <citation type="journal article" date="2012" name="Environ. Microbiol.">
        <title>The genome of the ammonia-oxidizing Candidatus Nitrososphaera gargensis: insights into metabolic versatility and environmental adaptations.</title>
        <authorList>
            <person name="Spang A."/>
            <person name="Poehlein A."/>
            <person name="Offre P."/>
            <person name="Zumbragel S."/>
            <person name="Haider S."/>
            <person name="Rychlik N."/>
            <person name="Nowka B."/>
            <person name="Schmeisser C."/>
            <person name="Lebedeva E.V."/>
            <person name="Rattei T."/>
            <person name="Bohm C."/>
            <person name="Schmid M."/>
            <person name="Galushko A."/>
            <person name="Hatzenpichler R."/>
            <person name="Weinmaier T."/>
            <person name="Daniel R."/>
            <person name="Schleper C."/>
            <person name="Spieck E."/>
            <person name="Streit W."/>
            <person name="Wagner M."/>
        </authorList>
    </citation>
    <scope>NUCLEOTIDE SEQUENCE [LARGE SCALE GENOMIC DNA]</scope>
    <source>
        <strain evidence="2">Ga9.2</strain>
    </source>
</reference>
<dbReference type="OrthoDB" id="77798at2157"/>
<name>K0IKJ8_NITGG</name>
<dbReference type="KEGG" id="nga:Ngar_c20550"/>
<dbReference type="GO" id="GO:0019674">
    <property type="term" value="P:NAD+ metabolic process"/>
    <property type="evidence" value="ECO:0007669"/>
    <property type="project" value="InterPro"/>
</dbReference>
<dbReference type="EMBL" id="CP002408">
    <property type="protein sequence ID" value="AFU58987.1"/>
    <property type="molecule type" value="Genomic_DNA"/>
</dbReference>
<organism evidence="1 2">
    <name type="scientific">Nitrososphaera gargensis (strain Ga9.2)</name>
    <dbReference type="NCBI Taxonomy" id="1237085"/>
    <lineage>
        <taxon>Archaea</taxon>
        <taxon>Nitrososphaerota</taxon>
        <taxon>Nitrososphaeria</taxon>
        <taxon>Nitrososphaerales</taxon>
        <taxon>Nitrososphaeraceae</taxon>
        <taxon>Nitrososphaera</taxon>
    </lineage>
</organism>
<dbReference type="HOGENOM" id="CLU_1025333_0_0_2"/>
<gene>
    <name evidence="1" type="ordered locus">Ngar_c20550</name>
</gene>
<dbReference type="RefSeq" id="WP_015019522.1">
    <property type="nucleotide sequence ID" value="NC_018719.1"/>
</dbReference>
<dbReference type="Proteomes" id="UP000008037">
    <property type="component" value="Chromosome"/>
</dbReference>
<dbReference type="Gene3D" id="2.60.200.30">
    <property type="entry name" value="Probable inorganic polyphosphate/atp-NAD kinase, domain 2"/>
    <property type="match status" value="1"/>
</dbReference>
<dbReference type="InParanoid" id="K0IKJ8"/>
<dbReference type="STRING" id="1237085.Ngar_c20550"/>
<evidence type="ECO:0000313" key="2">
    <source>
        <dbReference type="Proteomes" id="UP000008037"/>
    </source>
</evidence>
<dbReference type="InterPro" id="IPR017438">
    <property type="entry name" value="ATP-NAD_kinase_N"/>
</dbReference>
<evidence type="ECO:0000313" key="1">
    <source>
        <dbReference type="EMBL" id="AFU58987.1"/>
    </source>
</evidence>
<dbReference type="GO" id="GO:0003951">
    <property type="term" value="F:NAD+ kinase activity"/>
    <property type="evidence" value="ECO:0007669"/>
    <property type="project" value="InterPro"/>
</dbReference>
<keyword evidence="2" id="KW-1185">Reference proteome</keyword>
<dbReference type="BioCyc" id="CNIT1237085:G1324-2053-MONOMER"/>
<dbReference type="GeneID" id="13795918"/>
<dbReference type="InterPro" id="IPR017437">
    <property type="entry name" value="ATP-NAD_kinase_PpnK-typ_C"/>
</dbReference>